<organism evidence="1 2">
    <name type="scientific">Phaeodactylibacter luteus</name>
    <dbReference type="NCBI Taxonomy" id="1564516"/>
    <lineage>
        <taxon>Bacteria</taxon>
        <taxon>Pseudomonadati</taxon>
        <taxon>Bacteroidota</taxon>
        <taxon>Saprospiria</taxon>
        <taxon>Saprospirales</taxon>
        <taxon>Haliscomenobacteraceae</taxon>
        <taxon>Phaeodactylibacter</taxon>
    </lineage>
</organism>
<dbReference type="Gene3D" id="3.90.930.1">
    <property type="match status" value="1"/>
</dbReference>
<proteinExistence type="predicted"/>
<protein>
    <submittedName>
        <fullName evidence="1">Toxin-antitoxin system YwqK family antitoxin</fullName>
    </submittedName>
</protein>
<dbReference type="AlphaFoldDB" id="A0A5C6S2C9"/>
<dbReference type="OrthoDB" id="659070at2"/>
<comment type="caution">
    <text evidence="1">The sequence shown here is derived from an EMBL/GenBank/DDBJ whole genome shotgun (WGS) entry which is preliminary data.</text>
</comment>
<dbReference type="Proteomes" id="UP000321580">
    <property type="component" value="Unassembled WGS sequence"/>
</dbReference>
<name>A0A5C6S2C9_9BACT</name>
<sequence>MLRNTLPLVLALLSLAACRTKVEKVEAVDAYGYTERYTRSPEDYARQGRYQKLDSAGQLVEEANFVDDTLHGLRALYFENGDTQIVEHYQMGTFDGPYRVYYPEGGLQLEGQYSQNEMKGDWLKYYPNGQLMERVRFESNLENGPFVEYHENGNLKAEGTYRNGDKEHGELRLYDENGTLERKMDCENGICRTTWKREAPSN</sequence>
<accession>A0A5C6S2C9</accession>
<evidence type="ECO:0000313" key="1">
    <source>
        <dbReference type="EMBL" id="TXB68395.1"/>
    </source>
</evidence>
<dbReference type="RefSeq" id="WP_147165974.1">
    <property type="nucleotide sequence ID" value="NZ_VOOR01000004.1"/>
</dbReference>
<dbReference type="SUPFAM" id="SSF82185">
    <property type="entry name" value="Histone H3 K4-specific methyltransferase SET7/9 N-terminal domain"/>
    <property type="match status" value="2"/>
</dbReference>
<dbReference type="Pfam" id="PF07661">
    <property type="entry name" value="MORN_2"/>
    <property type="match status" value="4"/>
</dbReference>
<keyword evidence="2" id="KW-1185">Reference proteome</keyword>
<dbReference type="Gene3D" id="2.20.110.10">
    <property type="entry name" value="Histone H3 K4-specific methyltransferase SET7/9 N-terminal domain"/>
    <property type="match status" value="1"/>
</dbReference>
<dbReference type="EMBL" id="VOOR01000004">
    <property type="protein sequence ID" value="TXB68395.1"/>
    <property type="molecule type" value="Genomic_DNA"/>
</dbReference>
<evidence type="ECO:0000313" key="2">
    <source>
        <dbReference type="Proteomes" id="UP000321580"/>
    </source>
</evidence>
<gene>
    <name evidence="1" type="ORF">FRY97_03180</name>
</gene>
<dbReference type="PROSITE" id="PS51257">
    <property type="entry name" value="PROKAR_LIPOPROTEIN"/>
    <property type="match status" value="1"/>
</dbReference>
<dbReference type="InterPro" id="IPR011652">
    <property type="entry name" value="MORN_2"/>
</dbReference>
<reference evidence="1 2" key="1">
    <citation type="submission" date="2019-08" db="EMBL/GenBank/DDBJ databases">
        <title>Genome of Phaeodactylibacter luteus.</title>
        <authorList>
            <person name="Bowman J.P."/>
        </authorList>
    </citation>
    <scope>NUCLEOTIDE SEQUENCE [LARGE SCALE GENOMIC DNA]</scope>
    <source>
        <strain evidence="1 2">KCTC 42180</strain>
    </source>
</reference>